<dbReference type="InterPro" id="IPR011989">
    <property type="entry name" value="ARM-like"/>
</dbReference>
<dbReference type="SMART" id="SM00567">
    <property type="entry name" value="EZ_HEAT"/>
    <property type="match status" value="2"/>
</dbReference>
<dbReference type="Gene3D" id="1.25.10.10">
    <property type="entry name" value="Leucine-rich Repeat Variant"/>
    <property type="match status" value="1"/>
</dbReference>
<evidence type="ECO:0008006" key="3">
    <source>
        <dbReference type="Google" id="ProtNLM"/>
    </source>
</evidence>
<accession>A0A7W9W6E5</accession>
<dbReference type="EMBL" id="JACHGW010000002">
    <property type="protein sequence ID" value="MBB6050508.1"/>
    <property type="molecule type" value="Genomic_DNA"/>
</dbReference>
<sequence>MSTVEHWIAQLHASSYETRQEASEQLVALGERAVPALIEVACAPKLVARMRAMEALGTIGDRRAFWPLAELTLPDDDYELTMTRRKTLTQLAERLAIAPVRSDAAWFIAIVRKYRFDSYGQSIAVAAARGALTLAQSDPGPELLPILALLKGNFLYAAPPAFGPIRKALLPLLADWKDLPVAADAPLLDGTDLPRPSQAE</sequence>
<name>A0A7W9W6E5_ARMRO</name>
<dbReference type="AlphaFoldDB" id="A0A7W9W6E5"/>
<dbReference type="InterPro" id="IPR016024">
    <property type="entry name" value="ARM-type_fold"/>
</dbReference>
<evidence type="ECO:0000313" key="2">
    <source>
        <dbReference type="Proteomes" id="UP000520814"/>
    </source>
</evidence>
<dbReference type="SUPFAM" id="SSF48371">
    <property type="entry name" value="ARM repeat"/>
    <property type="match status" value="1"/>
</dbReference>
<evidence type="ECO:0000313" key="1">
    <source>
        <dbReference type="EMBL" id="MBB6050508.1"/>
    </source>
</evidence>
<gene>
    <name evidence="1" type="ORF">HNQ39_002299</name>
</gene>
<keyword evidence="2" id="KW-1185">Reference proteome</keyword>
<dbReference type="RefSeq" id="WP_184195592.1">
    <property type="nucleotide sequence ID" value="NZ_JACHGW010000002.1"/>
</dbReference>
<proteinExistence type="predicted"/>
<dbReference type="InterPro" id="IPR004155">
    <property type="entry name" value="PBS_lyase_HEAT"/>
</dbReference>
<protein>
    <recommendedName>
        <fullName evidence="3">HEAT repeat domain-containing protein</fullName>
    </recommendedName>
</protein>
<dbReference type="Proteomes" id="UP000520814">
    <property type="component" value="Unassembled WGS sequence"/>
</dbReference>
<dbReference type="Pfam" id="PF13646">
    <property type="entry name" value="HEAT_2"/>
    <property type="match status" value="1"/>
</dbReference>
<organism evidence="1 2">
    <name type="scientific">Armatimonas rosea</name>
    <dbReference type="NCBI Taxonomy" id="685828"/>
    <lineage>
        <taxon>Bacteria</taxon>
        <taxon>Bacillati</taxon>
        <taxon>Armatimonadota</taxon>
        <taxon>Armatimonadia</taxon>
        <taxon>Armatimonadales</taxon>
        <taxon>Armatimonadaceae</taxon>
        <taxon>Armatimonas</taxon>
    </lineage>
</organism>
<reference evidence="1 2" key="1">
    <citation type="submission" date="2020-08" db="EMBL/GenBank/DDBJ databases">
        <title>Genomic Encyclopedia of Type Strains, Phase IV (KMG-IV): sequencing the most valuable type-strain genomes for metagenomic binning, comparative biology and taxonomic classification.</title>
        <authorList>
            <person name="Goeker M."/>
        </authorList>
    </citation>
    <scope>NUCLEOTIDE SEQUENCE [LARGE SCALE GENOMIC DNA]</scope>
    <source>
        <strain evidence="1 2">DSM 23562</strain>
    </source>
</reference>
<comment type="caution">
    <text evidence="1">The sequence shown here is derived from an EMBL/GenBank/DDBJ whole genome shotgun (WGS) entry which is preliminary data.</text>
</comment>